<organism evidence="1 2">
    <name type="scientific">Streblomastix strix</name>
    <dbReference type="NCBI Taxonomy" id="222440"/>
    <lineage>
        <taxon>Eukaryota</taxon>
        <taxon>Metamonada</taxon>
        <taxon>Preaxostyla</taxon>
        <taxon>Oxymonadida</taxon>
        <taxon>Streblomastigidae</taxon>
        <taxon>Streblomastix</taxon>
    </lineage>
</organism>
<feature type="non-terminal residue" evidence="1">
    <location>
        <position position="108"/>
    </location>
</feature>
<accession>A0A5J4TIC9</accession>
<gene>
    <name evidence="1" type="ORF">EZS28_046329</name>
</gene>
<dbReference type="Gene3D" id="3.40.50.300">
    <property type="entry name" value="P-loop containing nucleotide triphosphate hydrolases"/>
    <property type="match status" value="1"/>
</dbReference>
<sequence>MKIKKTLTKSKYGGADTLSLLRPSYVSITTIVPLRSALASVATEYQLFLTPKLMDRCIKLYEIVSSRRGAFLIGSAGSGKTAIIQMFTTQWTFLSYELLWVLNQSKEN</sequence>
<proteinExistence type="predicted"/>
<evidence type="ECO:0000313" key="1">
    <source>
        <dbReference type="EMBL" id="KAA6358144.1"/>
    </source>
</evidence>
<evidence type="ECO:0000313" key="2">
    <source>
        <dbReference type="Proteomes" id="UP000324800"/>
    </source>
</evidence>
<comment type="caution">
    <text evidence="1">The sequence shown here is derived from an EMBL/GenBank/DDBJ whole genome shotgun (WGS) entry which is preliminary data.</text>
</comment>
<reference evidence="1 2" key="1">
    <citation type="submission" date="2019-03" db="EMBL/GenBank/DDBJ databases">
        <title>Single cell metagenomics reveals metabolic interactions within the superorganism composed of flagellate Streblomastix strix and complex community of Bacteroidetes bacteria on its surface.</title>
        <authorList>
            <person name="Treitli S.C."/>
            <person name="Kolisko M."/>
            <person name="Husnik F."/>
            <person name="Keeling P."/>
            <person name="Hampl V."/>
        </authorList>
    </citation>
    <scope>NUCLEOTIDE SEQUENCE [LARGE SCALE GENOMIC DNA]</scope>
    <source>
        <strain evidence="1">ST1C</strain>
    </source>
</reference>
<dbReference type="AlphaFoldDB" id="A0A5J4TIC9"/>
<dbReference type="InterPro" id="IPR027417">
    <property type="entry name" value="P-loop_NTPase"/>
</dbReference>
<dbReference type="Proteomes" id="UP000324800">
    <property type="component" value="Unassembled WGS sequence"/>
</dbReference>
<evidence type="ECO:0008006" key="3">
    <source>
        <dbReference type="Google" id="ProtNLM"/>
    </source>
</evidence>
<protein>
    <recommendedName>
        <fullName evidence="3">Dynein heavy chain hydrolytic ATP-binding dynein motor region domain-containing protein</fullName>
    </recommendedName>
</protein>
<dbReference type="EMBL" id="SNRW01030307">
    <property type="protein sequence ID" value="KAA6358144.1"/>
    <property type="molecule type" value="Genomic_DNA"/>
</dbReference>
<name>A0A5J4TIC9_9EUKA</name>